<keyword evidence="2" id="KW-1185">Reference proteome</keyword>
<dbReference type="EMBL" id="CAJQUM010000001">
    <property type="protein sequence ID" value="CAG4884067.1"/>
    <property type="molecule type" value="Genomic_DNA"/>
</dbReference>
<dbReference type="InterPro" id="IPR049519">
    <property type="entry name" value="SmaI"/>
</dbReference>
<dbReference type="Proteomes" id="UP000742786">
    <property type="component" value="Unassembled WGS sequence"/>
</dbReference>
<proteinExistence type="predicted"/>
<accession>A0A916N946</accession>
<dbReference type="Pfam" id="PF17411">
    <property type="entry name" value="SmaI"/>
    <property type="match status" value="1"/>
</dbReference>
<protein>
    <submittedName>
        <fullName evidence="1">Type-2 restriction enzyme SmaI</fullName>
        <ecNumber evidence="1">3.1.21.4</ecNumber>
    </submittedName>
</protein>
<evidence type="ECO:0000313" key="2">
    <source>
        <dbReference type="Proteomes" id="UP000742786"/>
    </source>
</evidence>
<reference evidence="1" key="1">
    <citation type="submission" date="2021-04" db="EMBL/GenBank/DDBJ databases">
        <authorList>
            <person name="Hornung B."/>
        </authorList>
    </citation>
    <scope>NUCLEOTIDE SEQUENCE</scope>
    <source>
        <strain evidence="1">G5G6</strain>
    </source>
</reference>
<dbReference type="EC" id="3.1.21.4" evidence="1"/>
<keyword evidence="1" id="KW-0378">Hydrolase</keyword>
<dbReference type="RefSeq" id="WP_220635952.1">
    <property type="nucleotide sequence ID" value="NZ_CAJQUM010000001.1"/>
</dbReference>
<dbReference type="AlphaFoldDB" id="A0A916N946"/>
<name>A0A916N946_9PROT</name>
<organism evidence="1 2">
    <name type="scientific">Georgfuchsia toluolica</name>
    <dbReference type="NCBI Taxonomy" id="424218"/>
    <lineage>
        <taxon>Bacteria</taxon>
        <taxon>Pseudomonadati</taxon>
        <taxon>Pseudomonadota</taxon>
        <taxon>Betaproteobacteria</taxon>
        <taxon>Nitrosomonadales</taxon>
        <taxon>Sterolibacteriaceae</taxon>
        <taxon>Georgfuchsia</taxon>
    </lineage>
</organism>
<gene>
    <name evidence="1" type="primary">smaIR</name>
    <name evidence="1" type="ORF">GTOL_11950</name>
</gene>
<comment type="caution">
    <text evidence="1">The sequence shown here is derived from an EMBL/GenBank/DDBJ whole genome shotgun (WGS) entry which is preliminary data.</text>
</comment>
<sequence length="259" mass="29456">MKNHKEIDLQGLTSAQLEWIGAMVGQFKRPHDFSRAEGSDLVTPLVLENLGDVLRIHHSMSRKNLGKSPFEYAFEKALQLSNIPAQLADSATNPGHDLLVRGVRVSLKTEAAKNIKENTIHVSKWLEMGKGAWDPKNIQLPRFLEHLGGYDRILTLRCLLQTGTHYWYELVEIPKSLMLEAATGTMEPAKKTRQETVPWYCRVFDDTGREKYCLYFDAGSERKLQVKGLRKNLCKVHATWKFESKTLASGDKETATEEE</sequence>
<evidence type="ECO:0000313" key="1">
    <source>
        <dbReference type="EMBL" id="CAG4884067.1"/>
    </source>
</evidence>
<dbReference type="GO" id="GO:0009036">
    <property type="term" value="F:type II site-specific deoxyribonuclease activity"/>
    <property type="evidence" value="ECO:0007669"/>
    <property type="project" value="UniProtKB-EC"/>
</dbReference>